<dbReference type="EMBL" id="JAGFBR010000003">
    <property type="protein sequence ID" value="KAH0469322.1"/>
    <property type="molecule type" value="Genomic_DNA"/>
</dbReference>
<keyword evidence="2" id="KW-1185">Reference proteome</keyword>
<sequence>MDSSEAFIISIDGKSYRIPEIFKSIRMQRSEGHLADETTALQHFGNQINILICIQPRAEDLQYIQSPYEYRCM</sequence>
<comment type="caution">
    <text evidence="1">The sequence shown here is derived from an EMBL/GenBank/DDBJ whole genome shotgun (WGS) entry which is preliminary data.</text>
</comment>
<organism evidence="1 2">
    <name type="scientific">Dendrobium chrysotoxum</name>
    <name type="common">Orchid</name>
    <dbReference type="NCBI Taxonomy" id="161865"/>
    <lineage>
        <taxon>Eukaryota</taxon>
        <taxon>Viridiplantae</taxon>
        <taxon>Streptophyta</taxon>
        <taxon>Embryophyta</taxon>
        <taxon>Tracheophyta</taxon>
        <taxon>Spermatophyta</taxon>
        <taxon>Magnoliopsida</taxon>
        <taxon>Liliopsida</taxon>
        <taxon>Asparagales</taxon>
        <taxon>Orchidaceae</taxon>
        <taxon>Epidendroideae</taxon>
        <taxon>Malaxideae</taxon>
        <taxon>Dendrobiinae</taxon>
        <taxon>Dendrobium</taxon>
    </lineage>
</organism>
<accession>A0AAV7HNR5</accession>
<gene>
    <name evidence="1" type="ORF">IEQ34_002554</name>
</gene>
<reference evidence="1 2" key="1">
    <citation type="journal article" date="2021" name="Hortic Res">
        <title>Chromosome-scale assembly of the Dendrobium chrysotoxum genome enhances the understanding of orchid evolution.</title>
        <authorList>
            <person name="Zhang Y."/>
            <person name="Zhang G.Q."/>
            <person name="Zhang D."/>
            <person name="Liu X.D."/>
            <person name="Xu X.Y."/>
            <person name="Sun W.H."/>
            <person name="Yu X."/>
            <person name="Zhu X."/>
            <person name="Wang Z.W."/>
            <person name="Zhao X."/>
            <person name="Zhong W.Y."/>
            <person name="Chen H."/>
            <person name="Yin W.L."/>
            <person name="Huang T."/>
            <person name="Niu S.C."/>
            <person name="Liu Z.J."/>
        </authorList>
    </citation>
    <scope>NUCLEOTIDE SEQUENCE [LARGE SCALE GENOMIC DNA]</scope>
    <source>
        <strain evidence="1">Lindl</strain>
    </source>
</reference>
<proteinExistence type="predicted"/>
<evidence type="ECO:0000313" key="1">
    <source>
        <dbReference type="EMBL" id="KAH0469322.1"/>
    </source>
</evidence>
<dbReference type="Proteomes" id="UP000775213">
    <property type="component" value="Unassembled WGS sequence"/>
</dbReference>
<protein>
    <submittedName>
        <fullName evidence="1">Uncharacterized protein</fullName>
    </submittedName>
</protein>
<name>A0AAV7HNR5_DENCH</name>
<evidence type="ECO:0000313" key="2">
    <source>
        <dbReference type="Proteomes" id="UP000775213"/>
    </source>
</evidence>
<dbReference type="AlphaFoldDB" id="A0AAV7HNR5"/>